<dbReference type="InterPro" id="IPR001466">
    <property type="entry name" value="Beta-lactam-related"/>
</dbReference>
<proteinExistence type="predicted"/>
<sequence length="347" mass="38810">MNMCWTKKNLFGVVLILMAIVSCQQPSVTIVDTVAIKIDSLLSSNPKQAFNGIVLVTQEGEEPYVHIQGFSNVENKKELNLDDQFVIGSISKQITAVLILQAYERGDIALDQPIGKYLLNSKQTWKDSVTIHHLLTHTHGIVALDEPLAFMPSTQFQYSQLGYELLANILEAVTHQSFADLSTELFQKQGLKHTVHPKARAAAKLVKGYTEMPNKTIVYEANSLQNYVPAGSFISTANDLAAWNRCLHSGQLLKDSSFDLMVSDYETRKHPIFGEIEYGYGLTFKKGEAPIQIGALGFAPGFVSSNFYFPSSKTTVVILENVARNLEDFKKTFYYHIKILTAIREQH</sequence>
<dbReference type="InterPro" id="IPR012338">
    <property type="entry name" value="Beta-lactam/transpept-like"/>
</dbReference>
<dbReference type="PANTHER" id="PTHR46825">
    <property type="entry name" value="D-ALANYL-D-ALANINE-CARBOXYPEPTIDASE/ENDOPEPTIDASE AMPH"/>
    <property type="match status" value="1"/>
</dbReference>
<dbReference type="PANTHER" id="PTHR46825:SF9">
    <property type="entry name" value="BETA-LACTAMASE-RELATED DOMAIN-CONTAINING PROTEIN"/>
    <property type="match status" value="1"/>
</dbReference>
<dbReference type="Proteomes" id="UP001060919">
    <property type="component" value="Chromosome"/>
</dbReference>
<protein>
    <submittedName>
        <fullName evidence="3">Beta-lactamase family protein</fullName>
    </submittedName>
</protein>
<dbReference type="InterPro" id="IPR050491">
    <property type="entry name" value="AmpC-like"/>
</dbReference>
<evidence type="ECO:0000256" key="1">
    <source>
        <dbReference type="SAM" id="SignalP"/>
    </source>
</evidence>
<dbReference type="EMBL" id="AP026867">
    <property type="protein sequence ID" value="BDS15559.1"/>
    <property type="molecule type" value="Genomic_DNA"/>
</dbReference>
<keyword evidence="4" id="KW-1185">Reference proteome</keyword>
<name>A0A915YM42_9BACT</name>
<feature type="signal peptide" evidence="1">
    <location>
        <begin position="1"/>
        <end position="24"/>
    </location>
</feature>
<feature type="chain" id="PRO_5037204447" evidence="1">
    <location>
        <begin position="25"/>
        <end position="347"/>
    </location>
</feature>
<dbReference type="KEGG" id="aup:AsAng_0063430"/>
<evidence type="ECO:0000259" key="2">
    <source>
        <dbReference type="Pfam" id="PF00144"/>
    </source>
</evidence>
<evidence type="ECO:0000313" key="4">
    <source>
        <dbReference type="Proteomes" id="UP001060919"/>
    </source>
</evidence>
<organism evidence="3 4">
    <name type="scientific">Aureispira anguillae</name>
    <dbReference type="NCBI Taxonomy" id="2864201"/>
    <lineage>
        <taxon>Bacteria</taxon>
        <taxon>Pseudomonadati</taxon>
        <taxon>Bacteroidota</taxon>
        <taxon>Saprospiria</taxon>
        <taxon>Saprospirales</taxon>
        <taxon>Saprospiraceae</taxon>
        <taxon>Aureispira</taxon>
    </lineage>
</organism>
<feature type="domain" description="Beta-lactamase-related" evidence="2">
    <location>
        <begin position="47"/>
        <end position="336"/>
    </location>
</feature>
<dbReference type="SUPFAM" id="SSF56601">
    <property type="entry name" value="beta-lactamase/transpeptidase-like"/>
    <property type="match status" value="1"/>
</dbReference>
<keyword evidence="1" id="KW-0732">Signal</keyword>
<dbReference type="AlphaFoldDB" id="A0A915YM42"/>
<accession>A0A915YM42</accession>
<dbReference type="PROSITE" id="PS51257">
    <property type="entry name" value="PROKAR_LIPOPROTEIN"/>
    <property type="match status" value="1"/>
</dbReference>
<reference evidence="3" key="1">
    <citation type="submission" date="2022-09" db="EMBL/GenBank/DDBJ databases">
        <title>Aureispira anguillicida sp. nov., isolated from Leptocephalus of Japanese eel Anguilla japonica.</title>
        <authorList>
            <person name="Yuasa K."/>
            <person name="Mekata T."/>
            <person name="Ikunari K."/>
        </authorList>
    </citation>
    <scope>NUCLEOTIDE SEQUENCE</scope>
    <source>
        <strain evidence="3">EL160426</strain>
    </source>
</reference>
<dbReference type="Pfam" id="PF00144">
    <property type="entry name" value="Beta-lactamase"/>
    <property type="match status" value="1"/>
</dbReference>
<gene>
    <name evidence="3" type="ORF">AsAng_0063430</name>
</gene>
<evidence type="ECO:0000313" key="3">
    <source>
        <dbReference type="EMBL" id="BDS15559.1"/>
    </source>
</evidence>
<dbReference type="Gene3D" id="3.40.710.10">
    <property type="entry name" value="DD-peptidase/beta-lactamase superfamily"/>
    <property type="match status" value="1"/>
</dbReference>